<evidence type="ECO:0000313" key="2">
    <source>
        <dbReference type="Proteomes" id="UP001142055"/>
    </source>
</evidence>
<dbReference type="PANTHER" id="PTHR13663">
    <property type="entry name" value="SIMILAR TO RIKEN CDNA 6430548M08"/>
    <property type="match status" value="1"/>
</dbReference>
<evidence type="ECO:0000313" key="1">
    <source>
        <dbReference type="EMBL" id="KAJ6220329.1"/>
    </source>
</evidence>
<dbReference type="Proteomes" id="UP001142055">
    <property type="component" value="Chromosome 2"/>
</dbReference>
<comment type="caution">
    <text evidence="1">The sequence shown here is derived from an EMBL/GenBank/DDBJ whole genome shotgun (WGS) entry which is preliminary data.</text>
</comment>
<gene>
    <name evidence="1" type="ORF">RDWZM_006141</name>
</gene>
<reference evidence="1" key="1">
    <citation type="submission" date="2022-12" db="EMBL/GenBank/DDBJ databases">
        <title>Genome assemblies of Blomia tropicalis.</title>
        <authorList>
            <person name="Cui Y."/>
        </authorList>
    </citation>
    <scope>NUCLEOTIDE SEQUENCE</scope>
    <source>
        <tissue evidence="1">Adult mites</tissue>
    </source>
</reference>
<dbReference type="EMBL" id="JAPWDV010000002">
    <property type="protein sequence ID" value="KAJ6220329.1"/>
    <property type="molecule type" value="Genomic_DNA"/>
</dbReference>
<dbReference type="AlphaFoldDB" id="A0A9Q0RN13"/>
<dbReference type="PANTHER" id="PTHR13663:SF2">
    <property type="entry name" value="SIMILAR TO RIKEN CDNA 6430548M08"/>
    <property type="match status" value="1"/>
</dbReference>
<accession>A0A9Q0RN13</accession>
<proteinExistence type="predicted"/>
<organism evidence="1 2">
    <name type="scientific">Blomia tropicalis</name>
    <name type="common">Mite</name>
    <dbReference type="NCBI Taxonomy" id="40697"/>
    <lineage>
        <taxon>Eukaryota</taxon>
        <taxon>Metazoa</taxon>
        <taxon>Ecdysozoa</taxon>
        <taxon>Arthropoda</taxon>
        <taxon>Chelicerata</taxon>
        <taxon>Arachnida</taxon>
        <taxon>Acari</taxon>
        <taxon>Acariformes</taxon>
        <taxon>Sarcoptiformes</taxon>
        <taxon>Astigmata</taxon>
        <taxon>Glycyphagoidea</taxon>
        <taxon>Echimyopodidae</taxon>
        <taxon>Blomia</taxon>
    </lineage>
</organism>
<keyword evidence="2" id="KW-1185">Reference proteome</keyword>
<protein>
    <submittedName>
        <fullName evidence="1">Uncharacterized protein</fullName>
    </submittedName>
</protein>
<sequence>MLVSAGLSNDNMKNIVIQLLLKPVHLMASLHITDPQPSSSRILNCDLPKCNRSLFDSSRFHNIKENILLGISSKWETFNDPATMPPTDELNGIGSTSRKSKIRSVYGQPEISLPCETQTNLTNVNWRSLDSLESTCDSGRGVGSNSTSCSDLRPGNDCIKFGASDLETSVESFDNELDSCNRSYHSSSSGCSIETADDEINREAKLFMKNFVDNIFINSGSISLEEKAKFGMFARTESGRLWFARYITKQASSQDIIQDH</sequence>
<name>A0A9Q0RN13_BLOTA</name>
<dbReference type="InterPro" id="IPR039872">
    <property type="entry name" value="KIAA0513"/>
</dbReference>